<feature type="domain" description="PhnB-like" evidence="1">
    <location>
        <begin position="8"/>
        <end position="121"/>
    </location>
</feature>
<name>A0A9J7BM66_9BACT</name>
<evidence type="ECO:0000259" key="1">
    <source>
        <dbReference type="Pfam" id="PF06983"/>
    </source>
</evidence>
<evidence type="ECO:0000313" key="2">
    <source>
        <dbReference type="EMBL" id="UWZ83763.1"/>
    </source>
</evidence>
<keyword evidence="3" id="KW-1185">Reference proteome</keyword>
<dbReference type="PIRSF" id="PIRSF021700">
    <property type="entry name" value="3_dmu_93_MTrfase"/>
    <property type="match status" value="1"/>
</dbReference>
<proteinExistence type="predicted"/>
<dbReference type="Pfam" id="PF06983">
    <property type="entry name" value="3-dmu-9_3-mt"/>
    <property type="match status" value="1"/>
</dbReference>
<accession>A0A9J7BM66</accession>
<reference evidence="2" key="1">
    <citation type="submission" date="2021-04" db="EMBL/GenBank/DDBJ databases">
        <title>Phylogenetic analysis of Acidobacteriaceae.</title>
        <authorList>
            <person name="Qiu L."/>
            <person name="Zhang Q."/>
        </authorList>
    </citation>
    <scope>NUCLEOTIDE SEQUENCE</scope>
    <source>
        <strain evidence="2">DSM 25168</strain>
    </source>
</reference>
<dbReference type="InterPro" id="IPR028973">
    <property type="entry name" value="PhnB-like"/>
</dbReference>
<dbReference type="InterPro" id="IPR009725">
    <property type="entry name" value="3_dmu_93_MTrfase"/>
</dbReference>
<dbReference type="PANTHER" id="PTHR33990:SF2">
    <property type="entry name" value="PHNB-LIKE DOMAIN-CONTAINING PROTEIN"/>
    <property type="match status" value="1"/>
</dbReference>
<dbReference type="RefSeq" id="WP_260793168.1">
    <property type="nucleotide sequence ID" value="NZ_CP093313.1"/>
</dbReference>
<dbReference type="Gene3D" id="3.10.180.10">
    <property type="entry name" value="2,3-Dihydroxybiphenyl 1,2-Dioxygenase, domain 1"/>
    <property type="match status" value="1"/>
</dbReference>
<dbReference type="EMBL" id="CP093313">
    <property type="protein sequence ID" value="UWZ83763.1"/>
    <property type="molecule type" value="Genomic_DNA"/>
</dbReference>
<dbReference type="SUPFAM" id="SSF54593">
    <property type="entry name" value="Glyoxalase/Bleomycin resistance protein/Dihydroxybiphenyl dioxygenase"/>
    <property type="match status" value="1"/>
</dbReference>
<evidence type="ECO:0000313" key="3">
    <source>
        <dbReference type="Proteomes" id="UP001059380"/>
    </source>
</evidence>
<gene>
    <name evidence="2" type="ORF">MOP44_24765</name>
</gene>
<dbReference type="InterPro" id="IPR029068">
    <property type="entry name" value="Glyas_Bleomycin-R_OHBP_Dase"/>
</dbReference>
<protein>
    <submittedName>
        <fullName evidence="2">VOC family protein</fullName>
    </submittedName>
</protein>
<sequence>MSNFAAPITPFLWFDQNAEEAAKFYVSIFPNSRIVDELRNPGEAPGPKGGVLTISFELNGQRFIGLNGGPAHQFNEAVSFVVNCDNQEQIDYYWSKLLEGGGSEIACGWLKDRFGLRWQVTPAKIGQLIKHPKAMQAMMQMTKFNIAELERAAAES</sequence>
<dbReference type="AlphaFoldDB" id="A0A9J7BM66"/>
<dbReference type="Proteomes" id="UP001059380">
    <property type="component" value="Chromosome"/>
</dbReference>
<dbReference type="PANTHER" id="PTHR33990">
    <property type="entry name" value="PROTEIN YJDN-RELATED"/>
    <property type="match status" value="1"/>
</dbReference>
<dbReference type="CDD" id="cd06588">
    <property type="entry name" value="PhnB_like"/>
    <property type="match status" value="1"/>
</dbReference>
<organism evidence="2 3">
    <name type="scientific">Occallatibacter riparius</name>
    <dbReference type="NCBI Taxonomy" id="1002689"/>
    <lineage>
        <taxon>Bacteria</taxon>
        <taxon>Pseudomonadati</taxon>
        <taxon>Acidobacteriota</taxon>
        <taxon>Terriglobia</taxon>
        <taxon>Terriglobales</taxon>
        <taxon>Acidobacteriaceae</taxon>
        <taxon>Occallatibacter</taxon>
    </lineage>
</organism>
<dbReference type="KEGG" id="orp:MOP44_24765"/>